<feature type="compositionally biased region" description="Basic residues" evidence="1">
    <location>
        <begin position="117"/>
        <end position="126"/>
    </location>
</feature>
<gene>
    <name evidence="2" type="ORF">FA10DRAFT_298861</name>
</gene>
<feature type="region of interest" description="Disordered" evidence="1">
    <location>
        <begin position="40"/>
        <end position="84"/>
    </location>
</feature>
<feature type="compositionally biased region" description="Polar residues" evidence="1">
    <location>
        <begin position="518"/>
        <end position="530"/>
    </location>
</feature>
<feature type="compositionally biased region" description="Basic and acidic residues" evidence="1">
    <location>
        <begin position="174"/>
        <end position="185"/>
    </location>
</feature>
<feature type="region of interest" description="Disordered" evidence="1">
    <location>
        <begin position="104"/>
        <end position="135"/>
    </location>
</feature>
<feature type="region of interest" description="Disordered" evidence="1">
    <location>
        <begin position="486"/>
        <end position="540"/>
    </location>
</feature>
<sequence length="680" mass="73847">MPQLSRSLSLTVEDGSGLSVCGEDSFEIVNAKRLVPIRGRVNSGHNKNKKTNKASIMSTTYPGPPGRKSNSHEMSTPSPATRTTRLFYTKDRVIDAGITSVQPASWSEKTLPSPHQPQHHRHHRHHHEIDSRQGNGNQLSVEVEQAKTNELIVEQDSPKQWRHQKHLSVNQQETVEHSESTEEQHSQQQTVQAVHDRPWPASTDVSPLALEAINASIAGAPFADVSLYLANEHRSIFANSAILMKACPVIMKEIEETGELNLDTMEASTSGDHNLNIHGHSSPKVSPLALDHVFSPVDGVEGSMDPFHVEHKDIGVEPCEGLNNGGDRSELFVFPTTTAGPKGKDADEASLYPKGGHTLGKLSRAFRLASQRSVSASKDSPNKVEEHSGTKTTKTPAHKQHGKPYPASLSFFNDATHGYSDSSVFATLPLSARKLSQSMQVSSSNVVPVLVHGCCSQTLRALIFYLYTAQVRFEVPWQKEGETAVTFELPPPTPDQPQAKASTSANDARPRGRKLGRTLSTPTRNMSTSPGKGIKNSPDAPPPTLINLAATPLFSSSPPPMSPHSAYCLATTLALDKLASLAFDHLVKTLHPRTALSEFLSPFALRFPPYQDMVLEFIKRRWQIIHTLDETKECLAKLAKGGFPQAQQALVRLFAELDISQSPSAAAAAAAAVAAAQGAQ</sequence>
<evidence type="ECO:0008006" key="4">
    <source>
        <dbReference type="Google" id="ProtNLM"/>
    </source>
</evidence>
<feature type="compositionally biased region" description="Polar residues" evidence="1">
    <location>
        <begin position="370"/>
        <end position="379"/>
    </location>
</feature>
<evidence type="ECO:0000313" key="2">
    <source>
        <dbReference type="EMBL" id="PWN93479.1"/>
    </source>
</evidence>
<organism evidence="2 3">
    <name type="scientific">Acaromyces ingoldii</name>
    <dbReference type="NCBI Taxonomy" id="215250"/>
    <lineage>
        <taxon>Eukaryota</taxon>
        <taxon>Fungi</taxon>
        <taxon>Dikarya</taxon>
        <taxon>Basidiomycota</taxon>
        <taxon>Ustilaginomycotina</taxon>
        <taxon>Exobasidiomycetes</taxon>
        <taxon>Exobasidiales</taxon>
        <taxon>Cryptobasidiaceae</taxon>
        <taxon>Acaromyces</taxon>
    </lineage>
</organism>
<keyword evidence="3" id="KW-1185">Reference proteome</keyword>
<feature type="region of interest" description="Disordered" evidence="1">
    <location>
        <begin position="155"/>
        <end position="200"/>
    </location>
</feature>
<evidence type="ECO:0000256" key="1">
    <source>
        <dbReference type="SAM" id="MobiDB-lite"/>
    </source>
</evidence>
<accession>A0A316YW29</accession>
<feature type="region of interest" description="Disordered" evidence="1">
    <location>
        <begin position="370"/>
        <end position="403"/>
    </location>
</feature>
<proteinExistence type="predicted"/>
<dbReference type="RefSeq" id="XP_025380677.1">
    <property type="nucleotide sequence ID" value="XM_025524653.1"/>
</dbReference>
<dbReference type="AlphaFoldDB" id="A0A316YW29"/>
<dbReference type="Proteomes" id="UP000245768">
    <property type="component" value="Unassembled WGS sequence"/>
</dbReference>
<name>A0A316YW29_9BASI</name>
<dbReference type="OrthoDB" id="6359816at2759"/>
<feature type="compositionally biased region" description="Basic and acidic residues" evidence="1">
    <location>
        <begin position="380"/>
        <end position="389"/>
    </location>
</feature>
<dbReference type="STRING" id="215250.A0A316YW29"/>
<dbReference type="EMBL" id="KZ819634">
    <property type="protein sequence ID" value="PWN93479.1"/>
    <property type="molecule type" value="Genomic_DNA"/>
</dbReference>
<dbReference type="InParanoid" id="A0A316YW29"/>
<evidence type="ECO:0000313" key="3">
    <source>
        <dbReference type="Proteomes" id="UP000245768"/>
    </source>
</evidence>
<dbReference type="GeneID" id="37046569"/>
<protein>
    <recommendedName>
        <fullName evidence="4">BTB domain-containing protein</fullName>
    </recommendedName>
</protein>
<feature type="compositionally biased region" description="Polar residues" evidence="1">
    <location>
        <begin position="72"/>
        <end position="84"/>
    </location>
</feature>
<reference evidence="2" key="1">
    <citation type="journal article" date="2018" name="Mol. Biol. Evol.">
        <title>Broad Genomic Sampling Reveals a Smut Pathogenic Ancestry of the Fungal Clade Ustilaginomycotina.</title>
        <authorList>
            <person name="Kijpornyongpan T."/>
            <person name="Mondo S.J."/>
            <person name="Barry K."/>
            <person name="Sandor L."/>
            <person name="Lee J."/>
            <person name="Lipzen A."/>
            <person name="Pangilinan J."/>
            <person name="LaButti K."/>
            <person name="Hainaut M."/>
            <person name="Henrissat B."/>
            <person name="Grigoriev I.V."/>
            <person name="Spatafora J.W."/>
            <person name="Aime M.C."/>
        </authorList>
    </citation>
    <scope>NUCLEOTIDE SEQUENCE [LARGE SCALE GENOMIC DNA]</scope>
    <source>
        <strain evidence="2">MCA 4198</strain>
    </source>
</reference>